<dbReference type="PANTHER" id="PTHR13000:SF0">
    <property type="entry name" value="NUCLEOPORIN P54"/>
    <property type="match status" value="1"/>
</dbReference>
<dbReference type="GO" id="GO:0006607">
    <property type="term" value="P:NLS-bearing protein import into nucleus"/>
    <property type="evidence" value="ECO:0007669"/>
    <property type="project" value="TreeGrafter"/>
</dbReference>
<proteinExistence type="predicted"/>
<reference evidence="5" key="1">
    <citation type="submission" date="2016-10" db="EMBL/GenBank/DDBJ databases">
        <authorList>
            <person name="Benchimol M."/>
            <person name="Almeida L.G."/>
            <person name="Vasconcelos A.T."/>
            <person name="Perreira-Neves A."/>
            <person name="Rosa I.A."/>
            <person name="Tasca T."/>
            <person name="Bogo M.R."/>
            <person name="de Souza W."/>
        </authorList>
    </citation>
    <scope>NUCLEOTIDE SEQUENCE [LARGE SCALE GENOMIC DNA]</scope>
    <source>
        <strain evidence="5">K</strain>
    </source>
</reference>
<sequence>MNNSFGAGGGFNSTGAFGAKPAGSFGQTNQTGAGFGATSGFGTTTGFGTTGQTGTGFGATTGFGGATSGFGTNTSSFGGFGQTQNKTNAFGFGATPQVQKVAVLKPDSLFNRVWNLRCAYNPDSPAYRFCYIFYNKKHGQNFPECPKNITEADWVKICMECPDPDHLVPYPLMGFDALKERAASQKEMKDKLVERMKIIQAKLREMTSFYATELQGSFERIQQNATTIQQSMLEVIETEEVQHQQGRPMTDAENAMLAKLENMQLDLNRPGMYHAAIHNLRVKTQENPSKGGSHLTIDKESLTAMATVLKANQDAIEALEKVTKKVAKTVATVEAEMSEQV</sequence>
<dbReference type="InterPro" id="IPR025712">
    <property type="entry name" value="Nup54_alpha-helical_dom"/>
</dbReference>
<dbReference type="GO" id="GO:0017056">
    <property type="term" value="F:structural constituent of nuclear pore"/>
    <property type="evidence" value="ECO:0007669"/>
    <property type="project" value="TreeGrafter"/>
</dbReference>
<keyword evidence="2" id="KW-0813">Transport</keyword>
<evidence type="ECO:0000313" key="6">
    <source>
        <dbReference type="Proteomes" id="UP000179807"/>
    </source>
</evidence>
<dbReference type="AlphaFoldDB" id="A0A1J4KXA6"/>
<dbReference type="Proteomes" id="UP000179807">
    <property type="component" value="Unassembled WGS sequence"/>
</dbReference>
<dbReference type="Pfam" id="PF13874">
    <property type="entry name" value="Nup54"/>
    <property type="match status" value="1"/>
</dbReference>
<evidence type="ECO:0000256" key="3">
    <source>
        <dbReference type="ARBA" id="ARBA00023242"/>
    </source>
</evidence>
<feature type="domain" description="Nucleoporin Nup54 alpha-helical" evidence="4">
    <location>
        <begin position="146"/>
        <end position="280"/>
    </location>
</feature>
<gene>
    <name evidence="5" type="ORF">TRFO_13830</name>
</gene>
<dbReference type="EMBL" id="MLAK01000186">
    <property type="protein sequence ID" value="OHT15810.1"/>
    <property type="molecule type" value="Genomic_DNA"/>
</dbReference>
<evidence type="ECO:0000256" key="1">
    <source>
        <dbReference type="ARBA" id="ARBA00004123"/>
    </source>
</evidence>
<dbReference type="InterPro" id="IPR024864">
    <property type="entry name" value="Nup54/Nup57/Nup44"/>
</dbReference>
<dbReference type="PANTHER" id="PTHR13000">
    <property type="entry name" value="NUCLEOPORIN P54"/>
    <property type="match status" value="1"/>
</dbReference>
<evidence type="ECO:0000256" key="2">
    <source>
        <dbReference type="ARBA" id="ARBA00022448"/>
    </source>
</evidence>
<protein>
    <recommendedName>
        <fullName evidence="4">Nucleoporin Nup54 alpha-helical domain-containing protein</fullName>
    </recommendedName>
</protein>
<dbReference type="VEuPathDB" id="TrichDB:TRFO_13830"/>
<dbReference type="GO" id="GO:0044613">
    <property type="term" value="C:nuclear pore central transport channel"/>
    <property type="evidence" value="ECO:0007669"/>
    <property type="project" value="TreeGrafter"/>
</dbReference>
<keyword evidence="6" id="KW-1185">Reference proteome</keyword>
<dbReference type="RefSeq" id="XP_068368946.1">
    <property type="nucleotide sequence ID" value="XM_068497470.1"/>
</dbReference>
<dbReference type="GO" id="GO:0036228">
    <property type="term" value="P:protein localization to nuclear inner membrane"/>
    <property type="evidence" value="ECO:0007669"/>
    <property type="project" value="TreeGrafter"/>
</dbReference>
<dbReference type="GO" id="GO:0006999">
    <property type="term" value="P:nuclear pore organization"/>
    <property type="evidence" value="ECO:0007669"/>
    <property type="project" value="TreeGrafter"/>
</dbReference>
<evidence type="ECO:0000259" key="4">
    <source>
        <dbReference type="Pfam" id="PF13874"/>
    </source>
</evidence>
<keyword evidence="3" id="KW-0539">Nucleus</keyword>
<dbReference type="OrthoDB" id="6162375at2759"/>
<accession>A0A1J4KXA6</accession>
<comment type="caution">
    <text evidence="5">The sequence shown here is derived from an EMBL/GenBank/DDBJ whole genome shotgun (WGS) entry which is preliminary data.</text>
</comment>
<dbReference type="GeneID" id="94832174"/>
<comment type="subcellular location">
    <subcellularLocation>
        <location evidence="1">Nucleus</location>
    </subcellularLocation>
</comment>
<organism evidence="5 6">
    <name type="scientific">Tritrichomonas foetus</name>
    <dbReference type="NCBI Taxonomy" id="1144522"/>
    <lineage>
        <taxon>Eukaryota</taxon>
        <taxon>Metamonada</taxon>
        <taxon>Parabasalia</taxon>
        <taxon>Tritrichomonadida</taxon>
        <taxon>Tritrichomonadidae</taxon>
        <taxon>Tritrichomonas</taxon>
    </lineage>
</organism>
<name>A0A1J4KXA6_9EUKA</name>
<evidence type="ECO:0000313" key="5">
    <source>
        <dbReference type="EMBL" id="OHT15810.1"/>
    </source>
</evidence>